<organism evidence="3 4">
    <name type="scientific">Candidatus Liptonbacteria bacterium CG11_big_fil_rev_8_21_14_0_20_35_14</name>
    <dbReference type="NCBI Taxonomy" id="1974634"/>
    <lineage>
        <taxon>Bacteria</taxon>
        <taxon>Candidatus Liptoniibacteriota</taxon>
    </lineage>
</organism>
<sequence>MFINFYKKTWHRILLEKILKQESHLITGNILDVGSGSRRYDNLFNGEIIAIDKCLNPKLNIIKANFNQKTKFVDNYFDGLISIEVFEYLENLNQPINEVYRLLKPGHYALITMPFMYHDHGDNIRYTKEYIYSQTNNFSEVDVKTIGNAYTVIWDIIRKKVFGSKKSLNKKIIFIFLLPILLILKLFKVEKIKDSYYSGIFIKLKK</sequence>
<evidence type="ECO:0000313" key="4">
    <source>
        <dbReference type="Proteomes" id="UP000229893"/>
    </source>
</evidence>
<dbReference type="InterPro" id="IPR029063">
    <property type="entry name" value="SAM-dependent_MTases_sf"/>
</dbReference>
<dbReference type="Gene3D" id="3.40.50.150">
    <property type="entry name" value="Vaccinia Virus protein VP39"/>
    <property type="match status" value="1"/>
</dbReference>
<evidence type="ECO:0000256" key="1">
    <source>
        <dbReference type="SAM" id="Phobius"/>
    </source>
</evidence>
<keyword evidence="1" id="KW-1133">Transmembrane helix</keyword>
<dbReference type="InterPro" id="IPR013216">
    <property type="entry name" value="Methyltransf_11"/>
</dbReference>
<evidence type="ECO:0000313" key="3">
    <source>
        <dbReference type="EMBL" id="PIR05168.1"/>
    </source>
</evidence>
<dbReference type="AlphaFoldDB" id="A0A2H0N8F0"/>
<keyword evidence="1" id="KW-0812">Transmembrane</keyword>
<protein>
    <recommendedName>
        <fullName evidence="2">Methyltransferase type 11 domain-containing protein</fullName>
    </recommendedName>
</protein>
<proteinExistence type="predicted"/>
<name>A0A2H0N8F0_9BACT</name>
<reference evidence="3 4" key="1">
    <citation type="submission" date="2017-09" db="EMBL/GenBank/DDBJ databases">
        <title>Depth-based differentiation of microbial function through sediment-hosted aquifers and enrichment of novel symbionts in the deep terrestrial subsurface.</title>
        <authorList>
            <person name="Probst A.J."/>
            <person name="Ladd B."/>
            <person name="Jarett J.K."/>
            <person name="Geller-Mcgrath D.E."/>
            <person name="Sieber C.M."/>
            <person name="Emerson J.B."/>
            <person name="Anantharaman K."/>
            <person name="Thomas B.C."/>
            <person name="Malmstrom R."/>
            <person name="Stieglmeier M."/>
            <person name="Klingl A."/>
            <person name="Woyke T."/>
            <person name="Ryan C.M."/>
            <person name="Banfield J.F."/>
        </authorList>
    </citation>
    <scope>NUCLEOTIDE SEQUENCE [LARGE SCALE GENOMIC DNA]</scope>
    <source>
        <strain evidence="3">CG11_big_fil_rev_8_21_14_0_20_35_14</strain>
    </source>
</reference>
<accession>A0A2H0N8F0</accession>
<feature type="domain" description="Methyltransferase type 11" evidence="2">
    <location>
        <begin position="32"/>
        <end position="109"/>
    </location>
</feature>
<dbReference type="Pfam" id="PF08241">
    <property type="entry name" value="Methyltransf_11"/>
    <property type="match status" value="1"/>
</dbReference>
<dbReference type="Proteomes" id="UP000229893">
    <property type="component" value="Unassembled WGS sequence"/>
</dbReference>
<gene>
    <name evidence="3" type="ORF">COV57_00550</name>
</gene>
<dbReference type="EMBL" id="PCWO01000007">
    <property type="protein sequence ID" value="PIR05168.1"/>
    <property type="molecule type" value="Genomic_DNA"/>
</dbReference>
<dbReference type="GO" id="GO:0008757">
    <property type="term" value="F:S-adenosylmethionine-dependent methyltransferase activity"/>
    <property type="evidence" value="ECO:0007669"/>
    <property type="project" value="InterPro"/>
</dbReference>
<feature type="transmembrane region" description="Helical" evidence="1">
    <location>
        <begin position="168"/>
        <end position="187"/>
    </location>
</feature>
<evidence type="ECO:0000259" key="2">
    <source>
        <dbReference type="Pfam" id="PF08241"/>
    </source>
</evidence>
<keyword evidence="1" id="KW-0472">Membrane</keyword>
<comment type="caution">
    <text evidence="3">The sequence shown here is derived from an EMBL/GenBank/DDBJ whole genome shotgun (WGS) entry which is preliminary data.</text>
</comment>
<dbReference type="CDD" id="cd02440">
    <property type="entry name" value="AdoMet_MTases"/>
    <property type="match status" value="1"/>
</dbReference>
<dbReference type="SUPFAM" id="SSF53335">
    <property type="entry name" value="S-adenosyl-L-methionine-dependent methyltransferases"/>
    <property type="match status" value="1"/>
</dbReference>